<feature type="compositionally biased region" description="Basic and acidic residues" evidence="1">
    <location>
        <begin position="1"/>
        <end position="11"/>
    </location>
</feature>
<dbReference type="OrthoDB" id="3329683at2"/>
<keyword evidence="3" id="KW-0378">Hydrolase</keyword>
<reference evidence="3" key="1">
    <citation type="submission" date="2020-01" db="EMBL/GenBank/DDBJ databases">
        <title>Whole-genome analyses of novel actinobacteria.</title>
        <authorList>
            <person name="Sahin N."/>
        </authorList>
    </citation>
    <scope>NUCLEOTIDE SEQUENCE</scope>
    <source>
        <strain evidence="3">YC537</strain>
    </source>
</reference>
<dbReference type="Pfam" id="PF13365">
    <property type="entry name" value="Trypsin_2"/>
    <property type="match status" value="1"/>
</dbReference>
<name>A0A964XQI0_9ACTN</name>
<dbReference type="EMBL" id="JAAAHS010000349">
    <property type="protein sequence ID" value="NBE55643.1"/>
    <property type="molecule type" value="Genomic_DNA"/>
</dbReference>
<evidence type="ECO:0000259" key="2">
    <source>
        <dbReference type="Pfam" id="PF20028"/>
    </source>
</evidence>
<organism evidence="3 4">
    <name type="scientific">Streptomyces boluensis</name>
    <dbReference type="NCBI Taxonomy" id="1775135"/>
    <lineage>
        <taxon>Bacteria</taxon>
        <taxon>Bacillati</taxon>
        <taxon>Actinomycetota</taxon>
        <taxon>Actinomycetes</taxon>
        <taxon>Kitasatosporales</taxon>
        <taxon>Streptomycetaceae</taxon>
        <taxon>Streptomyces</taxon>
    </lineage>
</organism>
<protein>
    <submittedName>
        <fullName evidence="3">Trypsin-like serine protease</fullName>
    </submittedName>
</protein>
<proteinExistence type="predicted"/>
<dbReference type="GO" id="GO:0008233">
    <property type="term" value="F:peptidase activity"/>
    <property type="evidence" value="ECO:0007669"/>
    <property type="project" value="UniProtKB-KW"/>
</dbReference>
<keyword evidence="4" id="KW-1185">Reference proteome</keyword>
<dbReference type="AlphaFoldDB" id="A0A964XQI0"/>
<evidence type="ECO:0000313" key="3">
    <source>
        <dbReference type="EMBL" id="NBE55643.1"/>
    </source>
</evidence>
<dbReference type="SUPFAM" id="SSF50494">
    <property type="entry name" value="Trypsin-like serine proteases"/>
    <property type="match status" value="1"/>
</dbReference>
<evidence type="ECO:0000256" key="1">
    <source>
        <dbReference type="SAM" id="MobiDB-lite"/>
    </source>
</evidence>
<accession>A0A964XQI0</accession>
<dbReference type="Pfam" id="PF20028">
    <property type="entry name" value="VMAP-C"/>
    <property type="match status" value="1"/>
</dbReference>
<dbReference type="Gene3D" id="2.40.10.120">
    <property type="match status" value="1"/>
</dbReference>
<feature type="domain" description="vWA-MoxR associated protein C-terminal" evidence="2">
    <location>
        <begin position="382"/>
        <end position="611"/>
    </location>
</feature>
<dbReference type="InterPro" id="IPR009003">
    <property type="entry name" value="Peptidase_S1_PA"/>
</dbReference>
<feature type="compositionally biased region" description="Pro residues" evidence="1">
    <location>
        <begin position="341"/>
        <end position="353"/>
    </location>
</feature>
<keyword evidence="3" id="KW-0645">Protease</keyword>
<sequence length="627" mass="68473">MVPAADTDRGPHNRPGPRTRAGGRRDPVNSPSWHARIGCGNEVGGGFLVSDRHVLTCAHVVAADAPEHGVTTTVTFPGSPALGPFTATVVAHGGWHGAATDPGDLAVLALDRPVPIEPARFAPLTEAYGAEEPKLLAYGFPQHYEEGTVAEFRVTADQLIAAEWVQLEAWSAYGQPLAPGFSGAAVVHADTKEVVGMVTAADRDPRIRGGRMLPSGIMARYWPRLGELIPTPGHTRADKAELRALIARAEAAGVEASPERLYRDAVGPHGTLPPRERFGSLWEAAWYTLAESTDPTAPARFAARLADFVDTDTATRHALQRWPGGQRQPSYGQRQPSYGQPQPPYGQPAPVPAPVSRNPRVPARRWESVLVEIEHSGAGQGQFIVSVSLCRGQERHPVGERSLPRGKVKAYALERISEAYRLIDRDAHELIAFALPRQWHNNPVHTWKRSKDDPTPLGSFSPVVVMDLARRRDPMLQHKLHQAWQELDTRTTGAELHRVECGSDQGQVSLTRQLRPRTGLLGFAAPPRAARAKGQFKAGLNAPVPVILWPQTGCEGGHEPKDDCPGTSFLDAVGAYVESRAPGELPYDIWELRRDSDQEWARQVTLFWEDPRCFPEPAVGFRHSPVG</sequence>
<dbReference type="GO" id="GO:0006508">
    <property type="term" value="P:proteolysis"/>
    <property type="evidence" value="ECO:0007669"/>
    <property type="project" value="UniProtKB-KW"/>
</dbReference>
<dbReference type="InterPro" id="IPR045450">
    <property type="entry name" value="VMAP_C"/>
</dbReference>
<dbReference type="Proteomes" id="UP000598297">
    <property type="component" value="Unassembled WGS sequence"/>
</dbReference>
<gene>
    <name evidence="3" type="ORF">GUY60_30275</name>
</gene>
<evidence type="ECO:0000313" key="4">
    <source>
        <dbReference type="Proteomes" id="UP000598297"/>
    </source>
</evidence>
<feature type="region of interest" description="Disordered" evidence="1">
    <location>
        <begin position="318"/>
        <end position="357"/>
    </location>
</feature>
<comment type="caution">
    <text evidence="3">The sequence shown here is derived from an EMBL/GenBank/DDBJ whole genome shotgun (WGS) entry which is preliminary data.</text>
</comment>
<feature type="region of interest" description="Disordered" evidence="1">
    <location>
        <begin position="1"/>
        <end position="31"/>
    </location>
</feature>